<accession>A0A3M6U3L2</accession>
<feature type="region of interest" description="Disordered" evidence="1">
    <location>
        <begin position="160"/>
        <end position="199"/>
    </location>
</feature>
<feature type="compositionally biased region" description="Low complexity" evidence="1">
    <location>
        <begin position="116"/>
        <end position="131"/>
    </location>
</feature>
<keyword evidence="3" id="KW-1185">Reference proteome</keyword>
<organism evidence="2 3">
    <name type="scientific">Pocillopora damicornis</name>
    <name type="common">Cauliflower coral</name>
    <name type="synonym">Millepora damicornis</name>
    <dbReference type="NCBI Taxonomy" id="46731"/>
    <lineage>
        <taxon>Eukaryota</taxon>
        <taxon>Metazoa</taxon>
        <taxon>Cnidaria</taxon>
        <taxon>Anthozoa</taxon>
        <taxon>Hexacorallia</taxon>
        <taxon>Scleractinia</taxon>
        <taxon>Astrocoeniina</taxon>
        <taxon>Pocilloporidae</taxon>
        <taxon>Pocillopora</taxon>
    </lineage>
</organism>
<proteinExistence type="predicted"/>
<dbReference type="OrthoDB" id="5972591at2759"/>
<name>A0A3M6U3L2_POCDA</name>
<evidence type="ECO:0000313" key="3">
    <source>
        <dbReference type="Proteomes" id="UP000275408"/>
    </source>
</evidence>
<feature type="region of interest" description="Disordered" evidence="1">
    <location>
        <begin position="92"/>
        <end position="133"/>
    </location>
</feature>
<protein>
    <submittedName>
        <fullName evidence="2">Uncharacterized protein</fullName>
    </submittedName>
</protein>
<dbReference type="EMBL" id="RCHS01002303">
    <property type="protein sequence ID" value="RMX48201.1"/>
    <property type="molecule type" value="Genomic_DNA"/>
</dbReference>
<sequence length="253" mass="29199">MNLSPIGSQLQQEPLLRAKNLGRRVSVQNNQLNSNWERVKKSLEKIRLFSESKMEKDKNEMLKYQEKLRGSSGTYQFYEEVSKVITTPRSRATSFTMGQGEAMKQENLVRTRQRRSSISSESSAQTSTVSSEQKRVFRRRASLSLLDLRKLNEGLAGKSRLADNSKPFLNPLEEQPASRRGSVFENNEGDDEPIRLPPTVRLPPIYQIRPTKLSTRNFEKDFEYERGTRSGSDGLEDLKYCRYLRNTRRKSIA</sequence>
<dbReference type="AlphaFoldDB" id="A0A3M6U3L2"/>
<evidence type="ECO:0000256" key="1">
    <source>
        <dbReference type="SAM" id="MobiDB-lite"/>
    </source>
</evidence>
<comment type="caution">
    <text evidence="2">The sequence shown here is derived from an EMBL/GenBank/DDBJ whole genome shotgun (WGS) entry which is preliminary data.</text>
</comment>
<gene>
    <name evidence="2" type="ORF">pdam_00005443</name>
</gene>
<dbReference type="Proteomes" id="UP000275408">
    <property type="component" value="Unassembled WGS sequence"/>
</dbReference>
<reference evidence="2 3" key="1">
    <citation type="journal article" date="2018" name="Sci. Rep.">
        <title>Comparative analysis of the Pocillopora damicornis genome highlights role of immune system in coral evolution.</title>
        <authorList>
            <person name="Cunning R."/>
            <person name="Bay R.A."/>
            <person name="Gillette P."/>
            <person name="Baker A.C."/>
            <person name="Traylor-Knowles N."/>
        </authorList>
    </citation>
    <scope>NUCLEOTIDE SEQUENCE [LARGE SCALE GENOMIC DNA]</scope>
    <source>
        <strain evidence="2">RSMAS</strain>
        <tissue evidence="2">Whole animal</tissue>
    </source>
</reference>
<evidence type="ECO:0000313" key="2">
    <source>
        <dbReference type="EMBL" id="RMX48201.1"/>
    </source>
</evidence>